<organism evidence="2 3">
    <name type="scientific">Kutzneria viridogrisea</name>
    <dbReference type="NCBI Taxonomy" id="47990"/>
    <lineage>
        <taxon>Bacteria</taxon>
        <taxon>Bacillati</taxon>
        <taxon>Actinomycetota</taxon>
        <taxon>Actinomycetes</taxon>
        <taxon>Pseudonocardiales</taxon>
        <taxon>Pseudonocardiaceae</taxon>
        <taxon>Kutzneria</taxon>
    </lineage>
</organism>
<keyword evidence="1" id="KW-0812">Transmembrane</keyword>
<protein>
    <submittedName>
        <fullName evidence="2">ABC-type branched-subunit amino acid transport system substrate-binding protein</fullName>
    </submittedName>
</protein>
<dbReference type="SUPFAM" id="SSF53822">
    <property type="entry name" value="Periplasmic binding protein-like I"/>
    <property type="match status" value="1"/>
</dbReference>
<keyword evidence="1" id="KW-0472">Membrane</keyword>
<sequence>MNQNPIIPVPKSLLSKALRTIALVLPVVLVFGVGGYLWFTRGHCADGVDAASTGECVGVTDGSYHFSEDLAEVSDLILKQNKEVLASGKPYVSIAVMQPTLPTDQDSSTPVAVRHELQGAALAQVVANTSGSLPRIRILIANTGSRSDQWRPVVEDLKRRAVGEDHLVAVSGLGQSLTSTHDAVLSLSQAHIPSVGSRITADNFSGIPGLVRIAPSNSDQVKAVVAYLHQSTTQAMLVQDVNATDNYSATIASAFAANFPDAEHRLVGQTEKFDSSLSGVVNTFQQMLSDICYNSPDAIFFAGRGKALGDFVSRLSGRQCTGKHLTVVAGDDATNLTDPGEQFRQGLATNVTLLYTGLAHPATWTTRPDAVQSQAAAVFRGCRDTCYGSLFQADRDSLDDGVAIMAYDAVATVVKATQLIANQGGLSVGPADVEQEWNRLHDSQAVPGASGWISLDNSGNPIAKAVPILRRDPTGKVDFVQLSSARSGQPMTPGR</sequence>
<evidence type="ECO:0000256" key="1">
    <source>
        <dbReference type="SAM" id="Phobius"/>
    </source>
</evidence>
<evidence type="ECO:0000313" key="3">
    <source>
        <dbReference type="Proteomes" id="UP000517916"/>
    </source>
</evidence>
<comment type="caution">
    <text evidence="2">The sequence shown here is derived from an EMBL/GenBank/DDBJ whole genome shotgun (WGS) entry which is preliminary data.</text>
</comment>
<evidence type="ECO:0000313" key="2">
    <source>
        <dbReference type="EMBL" id="MBA8929178.1"/>
    </source>
</evidence>
<dbReference type="Proteomes" id="UP000517916">
    <property type="component" value="Unassembled WGS sequence"/>
</dbReference>
<reference evidence="2 3" key="1">
    <citation type="submission" date="2020-08" db="EMBL/GenBank/DDBJ databases">
        <title>Genomic Encyclopedia of Archaeal and Bacterial Type Strains, Phase II (KMG-II): from individual species to whole genera.</title>
        <authorList>
            <person name="Goeker M."/>
        </authorList>
    </citation>
    <scope>NUCLEOTIDE SEQUENCE [LARGE SCALE GENOMIC DNA]</scope>
    <source>
        <strain evidence="2 3">DSM 43850</strain>
    </source>
</reference>
<feature type="transmembrane region" description="Helical" evidence="1">
    <location>
        <begin position="21"/>
        <end position="39"/>
    </location>
</feature>
<keyword evidence="1" id="KW-1133">Transmembrane helix</keyword>
<proteinExistence type="predicted"/>
<keyword evidence="3" id="KW-1185">Reference proteome</keyword>
<dbReference type="EMBL" id="JACJID010000005">
    <property type="protein sequence ID" value="MBA8929178.1"/>
    <property type="molecule type" value="Genomic_DNA"/>
</dbReference>
<dbReference type="CDD" id="cd06268">
    <property type="entry name" value="PBP1_ABC_transporter_LIVBP-like"/>
    <property type="match status" value="1"/>
</dbReference>
<gene>
    <name evidence="2" type="ORF">BC739_006396</name>
</gene>
<dbReference type="InterPro" id="IPR028082">
    <property type="entry name" value="Peripla_BP_I"/>
</dbReference>
<dbReference type="Gene3D" id="3.40.50.2300">
    <property type="match status" value="2"/>
</dbReference>
<name>A0ABR6BQM2_9PSEU</name>
<accession>A0ABR6BQM2</accession>
<dbReference type="RefSeq" id="WP_182839251.1">
    <property type="nucleotide sequence ID" value="NZ_BAAABQ010000022.1"/>
</dbReference>